<dbReference type="InterPro" id="IPR001296">
    <property type="entry name" value="Glyco_trans_1"/>
</dbReference>
<gene>
    <name evidence="4" type="ORF">CX676_13275</name>
</gene>
<dbReference type="GO" id="GO:0016757">
    <property type="term" value="F:glycosyltransferase activity"/>
    <property type="evidence" value="ECO:0007669"/>
    <property type="project" value="InterPro"/>
</dbReference>
<dbReference type="KEGG" id="pzh:CX676_13275"/>
<dbReference type="GO" id="GO:0009103">
    <property type="term" value="P:lipopolysaccharide biosynthetic process"/>
    <property type="evidence" value="ECO:0007669"/>
    <property type="project" value="TreeGrafter"/>
</dbReference>
<proteinExistence type="predicted"/>
<dbReference type="SUPFAM" id="SSF53756">
    <property type="entry name" value="UDP-Glycosyltransferase/glycogen phosphorylase"/>
    <property type="match status" value="1"/>
</dbReference>
<feature type="domain" description="Glycosyltransferase subfamily 4-like N-terminal" evidence="3">
    <location>
        <begin position="86"/>
        <end position="161"/>
    </location>
</feature>
<dbReference type="Pfam" id="PF13439">
    <property type="entry name" value="Glyco_transf_4"/>
    <property type="match status" value="1"/>
</dbReference>
<accession>A0A2H5F0G1</accession>
<keyword evidence="5" id="KW-1185">Reference proteome</keyword>
<dbReference type="InterPro" id="IPR028098">
    <property type="entry name" value="Glyco_trans_4-like_N"/>
</dbReference>
<evidence type="ECO:0000313" key="5">
    <source>
        <dbReference type="Proteomes" id="UP000234530"/>
    </source>
</evidence>
<sequence>MTAPRKAAFAIPGDIETLTGGYIYEHRLLMGLRDQGRNVEHVQLPEGFPDVDAAAMAQAIAQLQAVEPERVLILDGLVFGSIDSSGLAGVRAPIVAMIHHPLAMESGLDPARRQHLFTTERDNLRLAQHVLVPSPHTRDLLVARYDVPPERITIARPGVDPPRYPSAPVARPLILSVGILHPRKGHDLLIDALARIGDLDWQTVIIGSPWDPAHAEALALQAEGSGLGARLRLAGRVTTDELHRHYASASVFALATRYEGYGIVFDEALSYGLPIVSCATGAVPQTVPADTALLVPPEDSEAFADALRLMLTDERRRQACAGAARSAAQHLPDWSQTAAAAGAVLDRIG</sequence>
<evidence type="ECO:0000313" key="4">
    <source>
        <dbReference type="EMBL" id="AUH65020.1"/>
    </source>
</evidence>
<dbReference type="OrthoDB" id="9790710at2"/>
<dbReference type="EMBL" id="CP025430">
    <property type="protein sequence ID" value="AUH65020.1"/>
    <property type="molecule type" value="Genomic_DNA"/>
</dbReference>
<dbReference type="PANTHER" id="PTHR46401">
    <property type="entry name" value="GLYCOSYLTRANSFERASE WBBK-RELATED"/>
    <property type="match status" value="1"/>
</dbReference>
<evidence type="ECO:0000259" key="2">
    <source>
        <dbReference type="Pfam" id="PF00534"/>
    </source>
</evidence>
<reference evidence="4 5" key="1">
    <citation type="journal article" date="2013" name="Antonie Van Leeuwenhoek">
        <title>Paracoccus zhejiangensis sp. nov., isolated from activated sludge in wastewater-treatment system.</title>
        <authorList>
            <person name="Wu Z.G."/>
            <person name="Zhang D.F."/>
            <person name="Liu Y.L."/>
            <person name="Wang F."/>
            <person name="Jiang X."/>
            <person name="Li C."/>
            <person name="Li S.P."/>
            <person name="Hong Q."/>
            <person name="Li W.J."/>
        </authorList>
    </citation>
    <scope>NUCLEOTIDE SEQUENCE [LARGE SCALE GENOMIC DNA]</scope>
    <source>
        <strain evidence="4 5">J6</strain>
    </source>
</reference>
<dbReference type="RefSeq" id="WP_101753047.1">
    <property type="nucleotide sequence ID" value="NZ_CP025430.1"/>
</dbReference>
<keyword evidence="1 4" id="KW-0808">Transferase</keyword>
<organism evidence="4 5">
    <name type="scientific">Paracoccus zhejiangensis</name>
    <dbReference type="NCBI Taxonomy" id="1077935"/>
    <lineage>
        <taxon>Bacteria</taxon>
        <taxon>Pseudomonadati</taxon>
        <taxon>Pseudomonadota</taxon>
        <taxon>Alphaproteobacteria</taxon>
        <taxon>Rhodobacterales</taxon>
        <taxon>Paracoccaceae</taxon>
        <taxon>Paracoccus</taxon>
    </lineage>
</organism>
<evidence type="ECO:0000256" key="1">
    <source>
        <dbReference type="ARBA" id="ARBA00022679"/>
    </source>
</evidence>
<dbReference type="Pfam" id="PF00534">
    <property type="entry name" value="Glycos_transf_1"/>
    <property type="match status" value="1"/>
</dbReference>
<evidence type="ECO:0000259" key="3">
    <source>
        <dbReference type="Pfam" id="PF13439"/>
    </source>
</evidence>
<name>A0A2H5F0G1_9RHOB</name>
<protein>
    <submittedName>
        <fullName evidence="4">Glycosyl transferase family 1</fullName>
    </submittedName>
</protein>
<dbReference type="Proteomes" id="UP000234530">
    <property type="component" value="Chromosome"/>
</dbReference>
<dbReference type="AlphaFoldDB" id="A0A2H5F0G1"/>
<feature type="domain" description="Glycosyl transferase family 1" evidence="2">
    <location>
        <begin position="170"/>
        <end position="325"/>
    </location>
</feature>
<dbReference type="Gene3D" id="3.40.50.2000">
    <property type="entry name" value="Glycogen Phosphorylase B"/>
    <property type="match status" value="2"/>
</dbReference>
<dbReference type="PANTHER" id="PTHR46401:SF2">
    <property type="entry name" value="GLYCOSYLTRANSFERASE WBBK-RELATED"/>
    <property type="match status" value="1"/>
</dbReference>
<dbReference type="CDD" id="cd03801">
    <property type="entry name" value="GT4_PimA-like"/>
    <property type="match status" value="1"/>
</dbReference>